<dbReference type="PROSITE" id="PS50812">
    <property type="entry name" value="PWWP"/>
    <property type="match status" value="1"/>
</dbReference>
<evidence type="ECO:0000313" key="9">
    <source>
        <dbReference type="Proteomes" id="UP000886998"/>
    </source>
</evidence>
<dbReference type="GO" id="GO:0000785">
    <property type="term" value="C:chromatin"/>
    <property type="evidence" value="ECO:0007669"/>
    <property type="project" value="TreeGrafter"/>
</dbReference>
<proteinExistence type="inferred from homology"/>
<dbReference type="InterPro" id="IPR000313">
    <property type="entry name" value="PWWP_dom"/>
</dbReference>
<dbReference type="GO" id="GO:0003677">
    <property type="term" value="F:DNA binding"/>
    <property type="evidence" value="ECO:0007669"/>
    <property type="project" value="TreeGrafter"/>
</dbReference>
<accession>A0A8X6I7T9</accession>
<sequence>MMAPKDFEIGDLVWAKLKNFPFWPAKIAEPPILLEKDFSTAKGPQKKKSCTHRKAQHYVFFFGSQNHAWIWDKNIVPHSVEMLSNVSRKKSTSYVKAIDEIIAADGEFVESIKQKVQVEKTEEPVENGESSKEFLDVWNTEKITKTPSVKDDEILKKSPVVDFVKKSTTLKQENKREKTEKFVEGDESSKSFSAVKSRGKTTKIPSVADDKLLKKSTVLPIKKSRTPKEKITCEKTKKLPQKRNLTEEACARKLSRKSDDNSASIFNTPHSSTYNPVGVNQPLDNRSMVGQKPVEPSPIPILDMSRPNPIVRERNISATAKKIGFLGLGTMGQRIVKNLLESGHDVSIWNRTQEKCAQFVEAGAHQFLTPFDVVLHCDIIFCCIPGPEGTKSVVFGNRGILQGLQKCNPGTKGFVVLSALDLKTSQEIASAVASEGGNYLDAPISGSISDAEAGTLLVIAAGEREFFNDCETCFCAISSNAYYMSRNVGSASIMHLCISMFKGILTVALAEAMSLAESMNCSKNVFLQCFALSTMDCPLLREKGLAMATNNFTTNHTLKYQQRDMQMMLETSCTLMQPLAMATAANEVYKKAKRYNYSDHDVSAVYFGTKH</sequence>
<dbReference type="Gene3D" id="1.10.1040.10">
    <property type="entry name" value="N-(1-d-carboxylethyl)-l-norvaline Dehydrogenase, domain 2"/>
    <property type="match status" value="1"/>
</dbReference>
<gene>
    <name evidence="8" type="primary">AGAP009949</name>
    <name evidence="8" type="ORF">TNIN_401601</name>
</gene>
<dbReference type="Proteomes" id="UP000886998">
    <property type="component" value="Unassembled WGS sequence"/>
</dbReference>
<comment type="caution">
    <text evidence="8">The sequence shown here is derived from an EMBL/GenBank/DDBJ whole genome shotgun (WGS) entry which is preliminary data.</text>
</comment>
<dbReference type="GO" id="GO:0051287">
    <property type="term" value="F:NAD binding"/>
    <property type="evidence" value="ECO:0007669"/>
    <property type="project" value="InterPro"/>
</dbReference>
<evidence type="ECO:0000256" key="4">
    <source>
        <dbReference type="ARBA" id="ARBA00030287"/>
    </source>
</evidence>
<comment type="similarity">
    <text evidence="2">Belongs to the HIBADH-related family. NP60 subfamily.</text>
</comment>
<evidence type="ECO:0000256" key="6">
    <source>
        <dbReference type="SAM" id="MobiDB-lite"/>
    </source>
</evidence>
<protein>
    <recommendedName>
        <fullName evidence="5">Cytokine-like nuclear factor N-PAC</fullName>
    </recommendedName>
    <alternativeName>
        <fullName evidence="4">Glyoxylate reductase 1 homolog</fullName>
    </alternativeName>
</protein>
<name>A0A8X6I7T9_9ARAC</name>
<dbReference type="EMBL" id="BMAV01024535">
    <property type="protein sequence ID" value="GFS33763.1"/>
    <property type="molecule type" value="Genomic_DNA"/>
</dbReference>
<reference evidence="8" key="1">
    <citation type="submission" date="2020-08" db="EMBL/GenBank/DDBJ databases">
        <title>Multicomponent nature underlies the extraordinary mechanical properties of spider dragline silk.</title>
        <authorList>
            <person name="Kono N."/>
            <person name="Nakamura H."/>
            <person name="Mori M."/>
            <person name="Yoshida Y."/>
            <person name="Ohtoshi R."/>
            <person name="Malay A.D."/>
            <person name="Moran D.A.P."/>
            <person name="Tomita M."/>
            <person name="Numata K."/>
            <person name="Arakawa K."/>
        </authorList>
    </citation>
    <scope>NUCLEOTIDE SEQUENCE</scope>
</reference>
<evidence type="ECO:0000259" key="7">
    <source>
        <dbReference type="PROSITE" id="PS50812"/>
    </source>
</evidence>
<dbReference type="AlphaFoldDB" id="A0A8X6I7T9"/>
<dbReference type="Pfam" id="PF00855">
    <property type="entry name" value="PWWP"/>
    <property type="match status" value="1"/>
</dbReference>
<evidence type="ECO:0000256" key="2">
    <source>
        <dbReference type="ARBA" id="ARBA00007598"/>
    </source>
</evidence>
<keyword evidence="3" id="KW-0158">Chromosome</keyword>
<dbReference type="Pfam" id="PF14833">
    <property type="entry name" value="NAD_binding_11"/>
    <property type="match status" value="1"/>
</dbReference>
<dbReference type="Gene3D" id="3.40.50.720">
    <property type="entry name" value="NAD(P)-binding Rossmann-like Domain"/>
    <property type="match status" value="1"/>
</dbReference>
<evidence type="ECO:0000256" key="1">
    <source>
        <dbReference type="ARBA" id="ARBA00004286"/>
    </source>
</evidence>
<dbReference type="SUPFAM" id="SSF51735">
    <property type="entry name" value="NAD(P)-binding Rossmann-fold domains"/>
    <property type="match status" value="1"/>
</dbReference>
<dbReference type="GO" id="GO:0031491">
    <property type="term" value="F:nucleosome binding"/>
    <property type="evidence" value="ECO:0007669"/>
    <property type="project" value="TreeGrafter"/>
</dbReference>
<dbReference type="SUPFAM" id="SSF48179">
    <property type="entry name" value="6-phosphogluconate dehydrogenase C-terminal domain-like"/>
    <property type="match status" value="1"/>
</dbReference>
<dbReference type="InterPro" id="IPR036291">
    <property type="entry name" value="NAD(P)-bd_dom_sf"/>
</dbReference>
<dbReference type="InterPro" id="IPR008927">
    <property type="entry name" value="6-PGluconate_DH-like_C_sf"/>
</dbReference>
<dbReference type="SUPFAM" id="SSF63748">
    <property type="entry name" value="Tudor/PWWP/MBT"/>
    <property type="match status" value="1"/>
</dbReference>
<dbReference type="InterPro" id="IPR006115">
    <property type="entry name" value="6PGDH_NADP-bd"/>
</dbReference>
<dbReference type="PANTHER" id="PTHR43580">
    <property type="entry name" value="OXIDOREDUCTASE GLYR1-RELATED"/>
    <property type="match status" value="1"/>
</dbReference>
<evidence type="ECO:0000313" key="8">
    <source>
        <dbReference type="EMBL" id="GFS33763.1"/>
    </source>
</evidence>
<dbReference type="InterPro" id="IPR029154">
    <property type="entry name" value="HIBADH-like_NADP-bd"/>
</dbReference>
<dbReference type="Gene3D" id="2.30.30.140">
    <property type="match status" value="1"/>
</dbReference>
<dbReference type="SMART" id="SM00293">
    <property type="entry name" value="PWWP"/>
    <property type="match status" value="1"/>
</dbReference>
<dbReference type="GO" id="GO:0140673">
    <property type="term" value="P:transcription elongation-coupled chromatin remodeling"/>
    <property type="evidence" value="ECO:0007669"/>
    <property type="project" value="TreeGrafter"/>
</dbReference>
<dbReference type="InterPro" id="IPR051265">
    <property type="entry name" value="HIBADH-related_NP60_sf"/>
</dbReference>
<organism evidence="8 9">
    <name type="scientific">Trichonephila inaurata madagascariensis</name>
    <dbReference type="NCBI Taxonomy" id="2747483"/>
    <lineage>
        <taxon>Eukaryota</taxon>
        <taxon>Metazoa</taxon>
        <taxon>Ecdysozoa</taxon>
        <taxon>Arthropoda</taxon>
        <taxon>Chelicerata</taxon>
        <taxon>Arachnida</taxon>
        <taxon>Araneae</taxon>
        <taxon>Araneomorphae</taxon>
        <taxon>Entelegynae</taxon>
        <taxon>Araneoidea</taxon>
        <taxon>Nephilidae</taxon>
        <taxon>Trichonephila</taxon>
        <taxon>Trichonephila inaurata</taxon>
    </lineage>
</organism>
<evidence type="ECO:0000256" key="5">
    <source>
        <dbReference type="ARBA" id="ARBA00034140"/>
    </source>
</evidence>
<dbReference type="Pfam" id="PF03446">
    <property type="entry name" value="NAD_binding_2"/>
    <property type="match status" value="1"/>
</dbReference>
<dbReference type="PANTHER" id="PTHR43580:SF2">
    <property type="entry name" value="CYTOKINE-LIKE NUCLEAR FACTOR N-PAC"/>
    <property type="match status" value="1"/>
</dbReference>
<evidence type="ECO:0000256" key="3">
    <source>
        <dbReference type="ARBA" id="ARBA00022454"/>
    </source>
</evidence>
<dbReference type="GO" id="GO:0050661">
    <property type="term" value="F:NADP binding"/>
    <property type="evidence" value="ECO:0007669"/>
    <property type="project" value="InterPro"/>
</dbReference>
<dbReference type="OrthoDB" id="6493824at2759"/>
<feature type="domain" description="PWWP" evidence="7">
    <location>
        <begin position="9"/>
        <end position="81"/>
    </location>
</feature>
<feature type="region of interest" description="Disordered" evidence="6">
    <location>
        <begin position="260"/>
        <end position="279"/>
    </location>
</feature>
<comment type="subcellular location">
    <subcellularLocation>
        <location evidence="1">Chromosome</location>
    </subcellularLocation>
</comment>
<keyword evidence="9" id="KW-1185">Reference proteome</keyword>
<feature type="compositionally biased region" description="Polar residues" evidence="6">
    <location>
        <begin position="261"/>
        <end position="275"/>
    </location>
</feature>
<dbReference type="InterPro" id="IPR013328">
    <property type="entry name" value="6PGD_dom2"/>
</dbReference>